<evidence type="ECO:0000313" key="4">
    <source>
        <dbReference type="EMBL" id="KAJ5453898.1"/>
    </source>
</evidence>
<keyword evidence="1" id="KW-0677">Repeat</keyword>
<comment type="caution">
    <text evidence="4">The sequence shown here is derived from an EMBL/GenBank/DDBJ whole genome shotgun (WGS) entry which is preliminary data.</text>
</comment>
<dbReference type="InterPro" id="IPR036770">
    <property type="entry name" value="Ankyrin_rpt-contain_sf"/>
</dbReference>
<dbReference type="AlphaFoldDB" id="A0AAD6C7T0"/>
<dbReference type="PANTHER" id="PTHR24198">
    <property type="entry name" value="ANKYRIN REPEAT AND PROTEIN KINASE DOMAIN-CONTAINING PROTEIN"/>
    <property type="match status" value="1"/>
</dbReference>
<dbReference type="PROSITE" id="PS50088">
    <property type="entry name" value="ANK_REPEAT"/>
    <property type="match status" value="1"/>
</dbReference>
<dbReference type="EMBL" id="JAPVEA010000005">
    <property type="protein sequence ID" value="KAJ5453898.1"/>
    <property type="molecule type" value="Genomic_DNA"/>
</dbReference>
<gene>
    <name evidence="4" type="ORF">N7458_004854</name>
</gene>
<dbReference type="GeneID" id="81598479"/>
<reference evidence="4" key="1">
    <citation type="submission" date="2022-12" db="EMBL/GenBank/DDBJ databases">
        <authorList>
            <person name="Petersen C."/>
        </authorList>
    </citation>
    <scope>NUCLEOTIDE SEQUENCE</scope>
    <source>
        <strain evidence="4">IBT 16125</strain>
    </source>
</reference>
<proteinExistence type="predicted"/>
<dbReference type="RefSeq" id="XP_056766854.1">
    <property type="nucleotide sequence ID" value="XM_056908236.1"/>
</dbReference>
<feature type="repeat" description="ANK" evidence="3">
    <location>
        <begin position="144"/>
        <end position="171"/>
    </location>
</feature>
<sequence length="198" mass="22143">MFRDMLDSLASNDKFEIHDLDTIMMDAIRNNDTQFTLELLSQGLSLLPDYALEATKWKAKNVLELFFEKGWDINKAISEAQPPLLSGSDTQQGQLLFHALERKSEIIEVLQLLLKEGASLNATMYQNHYPSWALYFFMGLGIVLHKAAELGNVQVVSFLVSEGIGLSIKDANGLTALDCARNLDKVEVVKILEDSLSH</sequence>
<name>A0AAD6C7T0_9EURO</name>
<dbReference type="Proteomes" id="UP001213681">
    <property type="component" value="Unassembled WGS sequence"/>
</dbReference>
<dbReference type="Gene3D" id="1.25.40.20">
    <property type="entry name" value="Ankyrin repeat-containing domain"/>
    <property type="match status" value="1"/>
</dbReference>
<dbReference type="PANTHER" id="PTHR24198:SF165">
    <property type="entry name" value="ANKYRIN REPEAT-CONTAINING PROTEIN-RELATED"/>
    <property type="match status" value="1"/>
</dbReference>
<dbReference type="SUPFAM" id="SSF48403">
    <property type="entry name" value="Ankyrin repeat"/>
    <property type="match status" value="1"/>
</dbReference>
<organism evidence="4 5">
    <name type="scientific">Penicillium daleae</name>
    <dbReference type="NCBI Taxonomy" id="63821"/>
    <lineage>
        <taxon>Eukaryota</taxon>
        <taxon>Fungi</taxon>
        <taxon>Dikarya</taxon>
        <taxon>Ascomycota</taxon>
        <taxon>Pezizomycotina</taxon>
        <taxon>Eurotiomycetes</taxon>
        <taxon>Eurotiomycetidae</taxon>
        <taxon>Eurotiales</taxon>
        <taxon>Aspergillaceae</taxon>
        <taxon>Penicillium</taxon>
    </lineage>
</organism>
<protein>
    <recommendedName>
        <fullName evidence="6">Ankyrin repeat domain-containing protein</fullName>
    </recommendedName>
</protein>
<reference evidence="4" key="2">
    <citation type="journal article" date="2023" name="IMA Fungus">
        <title>Comparative genomic study of the Penicillium genus elucidates a diverse pangenome and 15 lateral gene transfer events.</title>
        <authorList>
            <person name="Petersen C."/>
            <person name="Sorensen T."/>
            <person name="Nielsen M.R."/>
            <person name="Sondergaard T.E."/>
            <person name="Sorensen J.L."/>
            <person name="Fitzpatrick D.A."/>
            <person name="Frisvad J.C."/>
            <person name="Nielsen K.L."/>
        </authorList>
    </citation>
    <scope>NUCLEOTIDE SEQUENCE</scope>
    <source>
        <strain evidence="4">IBT 16125</strain>
    </source>
</reference>
<accession>A0AAD6C7T0</accession>
<evidence type="ECO:0000256" key="3">
    <source>
        <dbReference type="PROSITE-ProRule" id="PRU00023"/>
    </source>
</evidence>
<evidence type="ECO:0008006" key="6">
    <source>
        <dbReference type="Google" id="ProtNLM"/>
    </source>
</evidence>
<keyword evidence="5" id="KW-1185">Reference proteome</keyword>
<evidence type="ECO:0000313" key="5">
    <source>
        <dbReference type="Proteomes" id="UP001213681"/>
    </source>
</evidence>
<dbReference type="InterPro" id="IPR002110">
    <property type="entry name" value="Ankyrin_rpt"/>
</dbReference>
<evidence type="ECO:0000256" key="2">
    <source>
        <dbReference type="ARBA" id="ARBA00023043"/>
    </source>
</evidence>
<keyword evidence="2 3" id="KW-0040">ANK repeat</keyword>
<evidence type="ECO:0000256" key="1">
    <source>
        <dbReference type="ARBA" id="ARBA00022737"/>
    </source>
</evidence>